<gene>
    <name evidence="2" type="ORF">S03H2_44017</name>
</gene>
<comment type="caution">
    <text evidence="2">The sequence shown here is derived from an EMBL/GenBank/DDBJ whole genome shotgun (WGS) entry which is preliminary data.</text>
</comment>
<dbReference type="PANTHER" id="PTHR21043:SF0">
    <property type="entry name" value="MITOCHONDRIAL ASSEMBLY OF RIBOSOMAL LARGE SUBUNIT PROTEIN 1"/>
    <property type="match status" value="1"/>
</dbReference>
<dbReference type="InterPro" id="IPR043519">
    <property type="entry name" value="NT_sf"/>
</dbReference>
<organism evidence="2">
    <name type="scientific">marine sediment metagenome</name>
    <dbReference type="NCBI Taxonomy" id="412755"/>
    <lineage>
        <taxon>unclassified sequences</taxon>
        <taxon>metagenomes</taxon>
        <taxon>ecological metagenomes</taxon>
    </lineage>
</organism>
<evidence type="ECO:0008006" key="3">
    <source>
        <dbReference type="Google" id="ProtNLM"/>
    </source>
</evidence>
<dbReference type="GO" id="GO:0043023">
    <property type="term" value="F:ribosomal large subunit binding"/>
    <property type="evidence" value="ECO:0007669"/>
    <property type="project" value="TreeGrafter"/>
</dbReference>
<comment type="similarity">
    <text evidence="1">Belongs to the Iojap/RsfS family.</text>
</comment>
<dbReference type="AlphaFoldDB" id="X1HX42"/>
<dbReference type="Gene3D" id="3.30.460.10">
    <property type="entry name" value="Beta Polymerase, domain 2"/>
    <property type="match status" value="1"/>
</dbReference>
<dbReference type="EMBL" id="BARU01027501">
    <property type="protein sequence ID" value="GAH74731.1"/>
    <property type="molecule type" value="Genomic_DNA"/>
</dbReference>
<protein>
    <recommendedName>
        <fullName evidence="3">Ribosomal silencing factor RsfS</fullName>
    </recommendedName>
</protein>
<dbReference type="SUPFAM" id="SSF81301">
    <property type="entry name" value="Nucleotidyltransferase"/>
    <property type="match status" value="1"/>
</dbReference>
<evidence type="ECO:0000256" key="1">
    <source>
        <dbReference type="ARBA" id="ARBA00010574"/>
    </source>
</evidence>
<dbReference type="NCBIfam" id="TIGR00090">
    <property type="entry name" value="rsfS_iojap_ybeB"/>
    <property type="match status" value="1"/>
</dbReference>
<dbReference type="HAMAP" id="MF_01477">
    <property type="entry name" value="Iojap_RsfS"/>
    <property type="match status" value="1"/>
</dbReference>
<proteinExistence type="inferred from homology"/>
<evidence type="ECO:0000313" key="2">
    <source>
        <dbReference type="EMBL" id="GAH74731.1"/>
    </source>
</evidence>
<dbReference type="GO" id="GO:0090071">
    <property type="term" value="P:negative regulation of ribosome biogenesis"/>
    <property type="evidence" value="ECO:0007669"/>
    <property type="project" value="TreeGrafter"/>
</dbReference>
<feature type="non-terminal residue" evidence="2">
    <location>
        <position position="102"/>
    </location>
</feature>
<dbReference type="Pfam" id="PF02410">
    <property type="entry name" value="RsfS"/>
    <property type="match status" value="1"/>
</dbReference>
<dbReference type="InterPro" id="IPR004394">
    <property type="entry name" value="Iojap/RsfS/C7orf30"/>
</dbReference>
<reference evidence="2" key="1">
    <citation type="journal article" date="2014" name="Front. Microbiol.">
        <title>High frequency of phylogenetically diverse reductive dehalogenase-homologous genes in deep subseafloor sedimentary metagenomes.</title>
        <authorList>
            <person name="Kawai M."/>
            <person name="Futagami T."/>
            <person name="Toyoda A."/>
            <person name="Takaki Y."/>
            <person name="Nishi S."/>
            <person name="Hori S."/>
            <person name="Arai W."/>
            <person name="Tsubouchi T."/>
            <person name="Morono Y."/>
            <person name="Uchiyama I."/>
            <person name="Ito T."/>
            <person name="Fujiyama A."/>
            <person name="Inagaki F."/>
            <person name="Takami H."/>
        </authorList>
    </citation>
    <scope>NUCLEOTIDE SEQUENCE</scope>
    <source>
        <strain evidence="2">Expedition CK06-06</strain>
    </source>
</reference>
<dbReference type="GO" id="GO:0017148">
    <property type="term" value="P:negative regulation of translation"/>
    <property type="evidence" value="ECO:0007669"/>
    <property type="project" value="TreeGrafter"/>
</dbReference>
<name>X1HX42_9ZZZZ</name>
<dbReference type="PANTHER" id="PTHR21043">
    <property type="entry name" value="IOJAP SUPERFAMILY ORTHOLOG"/>
    <property type="match status" value="1"/>
</dbReference>
<sequence length="102" mass="11291">MAVEVASAKQASDIVMLDVGGVCSFADYFVICSGDTKRHIEAIWQSVIDEMKKNGVISHHNEGTSDSGWMLVDIGSVVIHIFAETERDYYQLDSLWNKAIPV</sequence>
<accession>X1HX42</accession>